<feature type="transmembrane region" description="Helical" evidence="3">
    <location>
        <begin position="289"/>
        <end position="306"/>
    </location>
</feature>
<dbReference type="Pfam" id="PF01757">
    <property type="entry name" value="Acyl_transf_3"/>
    <property type="match status" value="1"/>
</dbReference>
<keyword evidence="6" id="KW-1185">Reference proteome</keyword>
<keyword evidence="3" id="KW-0812">Transmembrane</keyword>
<comment type="similarity">
    <text evidence="2">Belongs to the acyltransferase 3 family.</text>
</comment>
<feature type="transmembrane region" description="Helical" evidence="3">
    <location>
        <begin position="130"/>
        <end position="147"/>
    </location>
</feature>
<feature type="transmembrane region" description="Helical" evidence="3">
    <location>
        <begin position="153"/>
        <end position="173"/>
    </location>
</feature>
<feature type="transmembrane region" description="Helical" evidence="3">
    <location>
        <begin position="35"/>
        <end position="58"/>
    </location>
</feature>
<dbReference type="PANTHER" id="PTHR37312">
    <property type="entry name" value="MEMBRANE-BOUND ACYLTRANSFERASE YKRP-RELATED"/>
    <property type="match status" value="1"/>
</dbReference>
<keyword evidence="3" id="KW-0472">Membrane</keyword>
<proteinExistence type="inferred from homology"/>
<evidence type="ECO:0000256" key="2">
    <source>
        <dbReference type="ARBA" id="ARBA00007400"/>
    </source>
</evidence>
<feature type="transmembrane region" description="Helical" evidence="3">
    <location>
        <begin position="70"/>
        <end position="92"/>
    </location>
</feature>
<gene>
    <name evidence="5" type="ORF">LRS37_01700</name>
</gene>
<keyword evidence="5" id="KW-0808">Transferase</keyword>
<evidence type="ECO:0000256" key="3">
    <source>
        <dbReference type="SAM" id="Phobius"/>
    </source>
</evidence>
<evidence type="ECO:0000259" key="4">
    <source>
        <dbReference type="Pfam" id="PF01757"/>
    </source>
</evidence>
<feature type="transmembrane region" description="Helical" evidence="3">
    <location>
        <begin position="107"/>
        <end position="125"/>
    </location>
</feature>
<organism evidence="5 6">
    <name type="scientific">Neobacillus sedimentimangrovi</name>
    <dbReference type="NCBI Taxonomy" id="2699460"/>
    <lineage>
        <taxon>Bacteria</taxon>
        <taxon>Bacillati</taxon>
        <taxon>Bacillota</taxon>
        <taxon>Bacilli</taxon>
        <taxon>Bacillales</taxon>
        <taxon>Bacillaceae</taxon>
        <taxon>Neobacillus</taxon>
    </lineage>
</organism>
<dbReference type="PANTHER" id="PTHR37312:SF1">
    <property type="entry name" value="MEMBRANE-BOUND ACYLTRANSFERASE YKRP-RELATED"/>
    <property type="match status" value="1"/>
</dbReference>
<comment type="subcellular location">
    <subcellularLocation>
        <location evidence="1">Membrane</location>
    </subcellularLocation>
</comment>
<dbReference type="RefSeq" id="WP_038535100.1">
    <property type="nucleotide sequence ID" value="NZ_JAAFZF010000001.1"/>
</dbReference>
<feature type="transmembrane region" description="Helical" evidence="3">
    <location>
        <begin position="256"/>
        <end position="277"/>
    </location>
</feature>
<comment type="caution">
    <text evidence="5">The sequence shown here is derived from an EMBL/GenBank/DDBJ whole genome shotgun (WGS) entry which is preliminary data.</text>
</comment>
<dbReference type="InterPro" id="IPR002656">
    <property type="entry name" value="Acyl_transf_3_dom"/>
</dbReference>
<name>A0ABS8QEC8_9BACI</name>
<evidence type="ECO:0000256" key="1">
    <source>
        <dbReference type="ARBA" id="ARBA00004370"/>
    </source>
</evidence>
<dbReference type="Proteomes" id="UP001162836">
    <property type="component" value="Unassembled WGS sequence"/>
</dbReference>
<sequence length="334" mass="39771">MKTRDAYYDNAKFLLVFFVVFGHFIQSYIEEDKLFYTIYTTIYTFHMPAFILISGFFAKGFQKKGYIKKLFKKLLIPYLIFQGIYSLYYFFINEVKSIELDPLNPQWSLWFLVSLFCWNVMLYVFTKWKAGIALLISAALGVSVGYFDEINSYLSLSRTFVFFPFFLLGYYLNNDYFVRIREKKFRFTSFFILISIFITIYLVPEFEYKWFFGSKPYDSLEPAHLNGGLIRIGVYCLTLLATLSFLALVPRKKFFFTQWGTSTLYVYLLHGFFIKFFRNSEYVDIINHSDQIIVLILLSIFLVVFLSSKMVRRISQPIIELRFSFLNNTSHQQR</sequence>
<feature type="transmembrane region" description="Helical" evidence="3">
    <location>
        <begin position="223"/>
        <end position="249"/>
    </location>
</feature>
<dbReference type="GO" id="GO:0016746">
    <property type="term" value="F:acyltransferase activity"/>
    <property type="evidence" value="ECO:0007669"/>
    <property type="project" value="UniProtKB-KW"/>
</dbReference>
<evidence type="ECO:0000313" key="6">
    <source>
        <dbReference type="Proteomes" id="UP001162836"/>
    </source>
</evidence>
<evidence type="ECO:0000313" key="5">
    <source>
        <dbReference type="EMBL" id="MCD4837609.1"/>
    </source>
</evidence>
<keyword evidence="5" id="KW-0012">Acyltransferase</keyword>
<feature type="transmembrane region" description="Helical" evidence="3">
    <location>
        <begin position="185"/>
        <end position="203"/>
    </location>
</feature>
<feature type="transmembrane region" description="Helical" evidence="3">
    <location>
        <begin position="12"/>
        <end position="29"/>
    </location>
</feature>
<protein>
    <submittedName>
        <fullName evidence="5">Acyltransferase family protein</fullName>
    </submittedName>
</protein>
<dbReference type="InterPro" id="IPR052734">
    <property type="entry name" value="Nod_factor_acetyltransferase"/>
</dbReference>
<accession>A0ABS8QEC8</accession>
<feature type="domain" description="Acyltransferase 3" evidence="4">
    <location>
        <begin position="6"/>
        <end position="305"/>
    </location>
</feature>
<reference evidence="5 6" key="1">
    <citation type="journal article" date="2023" name="Antonie Van Leeuwenhoek">
        <title>Unveiling the genomic potential of a novel thermostable glycoside hydrolases producing Neobacillus sedimentimangrovi UE25.</title>
        <authorList>
            <person name="Ejaz U."/>
            <person name="Saleem F."/>
            <person name="Rashid R."/>
            <person name="Hasan K.A."/>
            <person name="Syed M.N."/>
            <person name="Sohail M."/>
        </authorList>
    </citation>
    <scope>NUCLEOTIDE SEQUENCE [LARGE SCALE GENOMIC DNA]</scope>
    <source>
        <strain evidence="5 6">UE25</strain>
    </source>
</reference>
<keyword evidence="3" id="KW-1133">Transmembrane helix</keyword>
<dbReference type="EMBL" id="JAJODE010000003">
    <property type="protein sequence ID" value="MCD4837609.1"/>
    <property type="molecule type" value="Genomic_DNA"/>
</dbReference>